<evidence type="ECO:0000256" key="1">
    <source>
        <dbReference type="ARBA" id="ARBA00022630"/>
    </source>
</evidence>
<comment type="similarity">
    <text evidence="6">Belongs to the class-II pyridine nucleotide-disulfide oxidoreductase family.</text>
</comment>
<dbReference type="InterPro" id="IPR008255">
    <property type="entry name" value="Pyr_nucl-diS_OxRdtase_2_AS"/>
</dbReference>
<keyword evidence="3 6" id="KW-0560">Oxidoreductase</keyword>
<evidence type="ECO:0000256" key="2">
    <source>
        <dbReference type="ARBA" id="ARBA00022827"/>
    </source>
</evidence>
<comment type="subunit">
    <text evidence="6">Homodimer.</text>
</comment>
<keyword evidence="5 6" id="KW-0676">Redox-active center</keyword>
<keyword evidence="2 6" id="KW-0274">FAD</keyword>
<evidence type="ECO:0000313" key="9">
    <source>
        <dbReference type="EMBL" id="GAK58505.1"/>
    </source>
</evidence>
<reference evidence="9" key="1">
    <citation type="journal article" date="2015" name="PeerJ">
        <title>First genomic representation of candidate bacterial phylum KSB3 points to enhanced environmental sensing as a trigger of wastewater bulking.</title>
        <authorList>
            <person name="Sekiguchi Y."/>
            <person name="Ohashi A."/>
            <person name="Parks D.H."/>
            <person name="Yamauchi T."/>
            <person name="Tyson G.W."/>
            <person name="Hugenholtz P."/>
        </authorList>
    </citation>
    <scope>NUCLEOTIDE SEQUENCE [LARGE SCALE GENOMIC DNA]</scope>
</reference>
<dbReference type="PROSITE" id="PS00573">
    <property type="entry name" value="PYRIDINE_REDOX_2"/>
    <property type="match status" value="1"/>
</dbReference>
<evidence type="ECO:0000256" key="7">
    <source>
        <dbReference type="RuleBase" id="RU003881"/>
    </source>
</evidence>
<proteinExistence type="inferred from homology"/>
<dbReference type="Gene3D" id="3.50.50.60">
    <property type="entry name" value="FAD/NAD(P)-binding domain"/>
    <property type="match status" value="2"/>
</dbReference>
<dbReference type="PANTHER" id="PTHR48105">
    <property type="entry name" value="THIOREDOXIN REDUCTASE 1-RELATED-RELATED"/>
    <property type="match status" value="1"/>
</dbReference>
<evidence type="ECO:0000256" key="5">
    <source>
        <dbReference type="ARBA" id="ARBA00023284"/>
    </source>
</evidence>
<evidence type="ECO:0000313" key="10">
    <source>
        <dbReference type="Proteomes" id="UP000030661"/>
    </source>
</evidence>
<comment type="cofactor">
    <cofactor evidence="7">
        <name>FAD</name>
        <dbReference type="ChEBI" id="CHEBI:57692"/>
    </cofactor>
    <text evidence="7">Binds 1 FAD per subunit.</text>
</comment>
<dbReference type="Proteomes" id="UP000030661">
    <property type="component" value="Unassembled WGS sequence"/>
</dbReference>
<keyword evidence="1 6" id="KW-0285">Flavoprotein</keyword>
<dbReference type="GO" id="GO:0005737">
    <property type="term" value="C:cytoplasm"/>
    <property type="evidence" value="ECO:0007669"/>
    <property type="project" value="InterPro"/>
</dbReference>
<evidence type="ECO:0000256" key="4">
    <source>
        <dbReference type="ARBA" id="ARBA00023157"/>
    </source>
</evidence>
<dbReference type="GO" id="GO:0004791">
    <property type="term" value="F:thioredoxin-disulfide reductase (NADPH) activity"/>
    <property type="evidence" value="ECO:0007669"/>
    <property type="project" value="UniProtKB-UniRule"/>
</dbReference>
<sequence length="306" mass="33391">MENVIIIGSGPAGLTAAIYTARANLNPLVFEGYQYGGQLMTTTEIENFPGFEEGISGPELMEEMRAQAQRFQARLVQKDVEAINLLQRPFHVTVEGEVHEARTVIFATGANARMLGLEAEKRLLGHGVSTCATCDGFFYTGKEIVMVGGGDSAMEEAIFLTRFATKVSVVHRRDELRASKIMQERAFKNEKIQFIWNSVVEDILGEAKVTGVRLRNVKTNDVTDMPCDGFFLAIGHVPNTTLVQGQLELDAQGYIITQNKNTATSVPGVFAAGDVQDSKYRQAITAAGSGCMAALEVERFLEAEEG</sequence>
<dbReference type="InterPro" id="IPR036188">
    <property type="entry name" value="FAD/NAD-bd_sf"/>
</dbReference>
<keyword evidence="7" id="KW-0521">NADP</keyword>
<dbReference type="InterPro" id="IPR050097">
    <property type="entry name" value="Ferredoxin-NADP_redctase_2"/>
</dbReference>
<evidence type="ECO:0000256" key="6">
    <source>
        <dbReference type="RuleBase" id="RU003880"/>
    </source>
</evidence>
<dbReference type="EMBL" id="DF820467">
    <property type="protein sequence ID" value="GAK58505.1"/>
    <property type="molecule type" value="Genomic_DNA"/>
</dbReference>
<dbReference type="STRING" id="1499967.U27_05479"/>
<dbReference type="Pfam" id="PF07992">
    <property type="entry name" value="Pyr_redox_2"/>
    <property type="match status" value="1"/>
</dbReference>
<dbReference type="InterPro" id="IPR023753">
    <property type="entry name" value="FAD/NAD-binding_dom"/>
</dbReference>
<dbReference type="eggNOG" id="COG0492">
    <property type="taxonomic scope" value="Bacteria"/>
</dbReference>
<dbReference type="SUPFAM" id="SSF51905">
    <property type="entry name" value="FAD/NAD(P)-binding domain"/>
    <property type="match status" value="1"/>
</dbReference>
<dbReference type="AlphaFoldDB" id="A0A081C1Q0"/>
<dbReference type="PRINTS" id="PR00368">
    <property type="entry name" value="FADPNR"/>
</dbReference>
<evidence type="ECO:0000259" key="8">
    <source>
        <dbReference type="Pfam" id="PF07992"/>
    </source>
</evidence>
<dbReference type="NCBIfam" id="TIGR01292">
    <property type="entry name" value="TRX_reduct"/>
    <property type="match status" value="1"/>
</dbReference>
<dbReference type="InterPro" id="IPR005982">
    <property type="entry name" value="Thioredox_Rdtase"/>
</dbReference>
<name>A0A081C1Q0_VECG1</name>
<keyword evidence="4" id="KW-1015">Disulfide bond</keyword>
<accession>A0A081C1Q0</accession>
<keyword evidence="10" id="KW-1185">Reference proteome</keyword>
<dbReference type="PRINTS" id="PR00469">
    <property type="entry name" value="PNDRDTASEII"/>
</dbReference>
<comment type="catalytic activity">
    <reaction evidence="6">
        <text>[thioredoxin]-dithiol + NADP(+) = [thioredoxin]-disulfide + NADPH + H(+)</text>
        <dbReference type="Rhea" id="RHEA:20345"/>
        <dbReference type="Rhea" id="RHEA-COMP:10698"/>
        <dbReference type="Rhea" id="RHEA-COMP:10700"/>
        <dbReference type="ChEBI" id="CHEBI:15378"/>
        <dbReference type="ChEBI" id="CHEBI:29950"/>
        <dbReference type="ChEBI" id="CHEBI:50058"/>
        <dbReference type="ChEBI" id="CHEBI:57783"/>
        <dbReference type="ChEBI" id="CHEBI:58349"/>
        <dbReference type="EC" id="1.8.1.9"/>
    </reaction>
</comment>
<organism evidence="9">
    <name type="scientific">Vecturithrix granuli</name>
    <dbReference type="NCBI Taxonomy" id="1499967"/>
    <lineage>
        <taxon>Bacteria</taxon>
        <taxon>Candidatus Moduliflexota</taxon>
        <taxon>Candidatus Vecturitrichia</taxon>
        <taxon>Candidatus Vecturitrichales</taxon>
        <taxon>Candidatus Vecturitrichaceae</taxon>
        <taxon>Candidatus Vecturithrix</taxon>
    </lineage>
</organism>
<feature type="domain" description="FAD/NAD(P)-binding" evidence="8">
    <location>
        <begin position="3"/>
        <end position="290"/>
    </location>
</feature>
<dbReference type="EC" id="1.8.1.9" evidence="6"/>
<protein>
    <recommendedName>
        <fullName evidence="6">Thioredoxin reductase</fullName>
        <ecNumber evidence="6">1.8.1.9</ecNumber>
    </recommendedName>
</protein>
<dbReference type="HOGENOM" id="CLU_031864_5_1_0"/>
<gene>
    <name evidence="9" type="ORF">U27_05479</name>
</gene>
<evidence type="ECO:0000256" key="3">
    <source>
        <dbReference type="ARBA" id="ARBA00023002"/>
    </source>
</evidence>
<dbReference type="GO" id="GO:0019430">
    <property type="term" value="P:removal of superoxide radicals"/>
    <property type="evidence" value="ECO:0007669"/>
    <property type="project" value="UniProtKB-UniRule"/>
</dbReference>